<evidence type="ECO:0000256" key="1">
    <source>
        <dbReference type="SAM" id="SignalP"/>
    </source>
</evidence>
<dbReference type="eggNOG" id="COG3858">
    <property type="taxonomic scope" value="Bacteria"/>
</dbReference>
<dbReference type="AlphaFoldDB" id="E0IDU2"/>
<name>E0IDU2_9BACL</name>
<evidence type="ECO:0000313" key="5">
    <source>
        <dbReference type="Proteomes" id="UP000005387"/>
    </source>
</evidence>
<dbReference type="EMBL" id="AEDD01000011">
    <property type="protein sequence ID" value="EFM09296.1"/>
    <property type="molecule type" value="Genomic_DNA"/>
</dbReference>
<proteinExistence type="predicted"/>
<evidence type="ECO:0000313" key="4">
    <source>
        <dbReference type="EMBL" id="EFM09296.1"/>
    </source>
</evidence>
<dbReference type="RefSeq" id="WP_006039819.1">
    <property type="nucleotide sequence ID" value="NZ_AEDD01000011.1"/>
</dbReference>
<reference evidence="4 5" key="1">
    <citation type="submission" date="2010-07" db="EMBL/GenBank/DDBJ databases">
        <title>The draft genome of Paenibacillus curdlanolyticus YK9.</title>
        <authorList>
            <consortium name="US DOE Joint Genome Institute (JGI-PGF)"/>
            <person name="Lucas S."/>
            <person name="Copeland A."/>
            <person name="Lapidus A."/>
            <person name="Cheng J.-F."/>
            <person name="Bruce D."/>
            <person name="Goodwin L."/>
            <person name="Pitluck S."/>
            <person name="Land M.L."/>
            <person name="Hauser L."/>
            <person name="Chang Y.-J."/>
            <person name="Jeffries C."/>
            <person name="Anderson I.J."/>
            <person name="Johnson E."/>
            <person name="Loganathan U."/>
            <person name="Mulhopadhyay B."/>
            <person name="Kyrpides N."/>
            <person name="Woyke T.J."/>
        </authorList>
    </citation>
    <scope>NUCLEOTIDE SEQUENCE [LARGE SCALE GENOMIC DNA]</scope>
    <source>
        <strain evidence="4 5">YK9</strain>
    </source>
</reference>
<feature type="domain" description="TcaA protein NTF2-like" evidence="3">
    <location>
        <begin position="272"/>
        <end position="378"/>
    </location>
</feature>
<dbReference type="SUPFAM" id="SSF54427">
    <property type="entry name" value="NTF2-like"/>
    <property type="match status" value="1"/>
</dbReference>
<dbReference type="Pfam" id="PF07833">
    <property type="entry name" value="Cu_amine_oxidN1"/>
    <property type="match status" value="1"/>
</dbReference>
<dbReference type="SUPFAM" id="SSF55383">
    <property type="entry name" value="Copper amine oxidase, domain N"/>
    <property type="match status" value="1"/>
</dbReference>
<feature type="signal peptide" evidence="1">
    <location>
        <begin position="1"/>
        <end position="24"/>
    </location>
</feature>
<keyword evidence="1" id="KW-0732">Signal</keyword>
<organism evidence="4 5">
    <name type="scientific">Paenibacillus curdlanolyticus YK9</name>
    <dbReference type="NCBI Taxonomy" id="717606"/>
    <lineage>
        <taxon>Bacteria</taxon>
        <taxon>Bacillati</taxon>
        <taxon>Bacillota</taxon>
        <taxon>Bacilli</taxon>
        <taxon>Bacillales</taxon>
        <taxon>Paenibacillaceae</taxon>
        <taxon>Paenibacillus</taxon>
    </lineage>
</organism>
<protein>
    <submittedName>
        <fullName evidence="4">Copper amine oxidase domain protein</fullName>
    </submittedName>
</protein>
<dbReference type="InterPro" id="IPR036582">
    <property type="entry name" value="Mao_N_sf"/>
</dbReference>
<keyword evidence="5" id="KW-1185">Reference proteome</keyword>
<feature type="domain" description="Copper amine oxidase-like N-terminal" evidence="2">
    <location>
        <begin position="31"/>
        <end position="136"/>
    </location>
</feature>
<dbReference type="Proteomes" id="UP000005387">
    <property type="component" value="Unassembled WGS sequence"/>
</dbReference>
<dbReference type="Pfam" id="PF22819">
    <property type="entry name" value="TcaA_5th"/>
    <property type="match status" value="1"/>
</dbReference>
<dbReference type="InterPro" id="IPR012854">
    <property type="entry name" value="Cu_amine_oxidase-like_N"/>
</dbReference>
<accession>E0IDU2</accession>
<dbReference type="InterPro" id="IPR032710">
    <property type="entry name" value="NTF2-like_dom_sf"/>
</dbReference>
<evidence type="ECO:0000259" key="2">
    <source>
        <dbReference type="Pfam" id="PF07833"/>
    </source>
</evidence>
<dbReference type="OrthoDB" id="2556383at2"/>
<gene>
    <name evidence="4" type="ORF">PaecuDRAFT_3833</name>
</gene>
<dbReference type="STRING" id="717606.PaecuDRAFT_3833"/>
<sequence>MKQKLSILLLICMAVMLVPATVFGAVAVSVTVDGTAVKFTQAPVRKTNVTMVEAKPLVAKIGATYAFDTKTKTATIKSGASVVKLTVDSKSAVVNGVKKALTVAPYSLKGYIIVPAEFVVQSLGGIAKWDGSSKLVVTSPAAVTKLSKAKALDAVNQYIQLHAKEDAKGIQAAWLPKYWNADFKEGMFAAFEQYDMQIKVTSNVVTAFSASQVTIETEFKVQYSSELYIPGEVVSETFVLVKDSAGAWKIKSERLDDSVLDLPETPAATTPEFASGVNSFVQQYVASLNAADVEAIGGLFTADSASKEEQLGYWEQLFADYTSVFKVENPFFLSVDEKNGKAAVLITYEIEDEEEEYSYESILYLSKDDAGQWKISDVLDLY</sequence>
<dbReference type="InterPro" id="IPR054528">
    <property type="entry name" value="TcaA_5th"/>
</dbReference>
<evidence type="ECO:0000259" key="3">
    <source>
        <dbReference type="Pfam" id="PF22819"/>
    </source>
</evidence>
<feature type="chain" id="PRO_5039570337" evidence="1">
    <location>
        <begin position="25"/>
        <end position="382"/>
    </location>
</feature>
<dbReference type="Gene3D" id="3.30.457.10">
    <property type="entry name" value="Copper amine oxidase-like, N-terminal domain"/>
    <property type="match status" value="1"/>
</dbReference>